<dbReference type="RefSeq" id="WP_218034246.1">
    <property type="nucleotide sequence ID" value="NZ_BAAABN010000033.1"/>
</dbReference>
<dbReference type="GO" id="GO:0005737">
    <property type="term" value="C:cytoplasm"/>
    <property type="evidence" value="ECO:0007669"/>
    <property type="project" value="InterPro"/>
</dbReference>
<evidence type="ECO:0000256" key="5">
    <source>
        <dbReference type="SAM" id="MobiDB-lite"/>
    </source>
</evidence>
<accession>A0A5M3VW45</accession>
<feature type="region of interest" description="Disordered" evidence="5">
    <location>
        <begin position="2126"/>
        <end position="2208"/>
    </location>
</feature>
<dbReference type="Pfam" id="PF12255">
    <property type="entry name" value="TcdB_toxin_midC"/>
    <property type="match status" value="1"/>
</dbReference>
<dbReference type="Proteomes" id="UP000334990">
    <property type="component" value="Unassembled WGS sequence"/>
</dbReference>
<evidence type="ECO:0000256" key="3">
    <source>
        <dbReference type="ARBA" id="ARBA00022729"/>
    </source>
</evidence>
<dbReference type="InterPro" id="IPR013517">
    <property type="entry name" value="FG-GAP"/>
</dbReference>
<dbReference type="Pfam" id="PF03534">
    <property type="entry name" value="SpvB"/>
    <property type="match status" value="1"/>
</dbReference>
<evidence type="ECO:0000313" key="8">
    <source>
        <dbReference type="EMBL" id="GES00409.1"/>
    </source>
</evidence>
<feature type="compositionally biased region" description="Basic and acidic residues" evidence="5">
    <location>
        <begin position="902"/>
        <end position="916"/>
    </location>
</feature>
<feature type="compositionally biased region" description="Polar residues" evidence="5">
    <location>
        <begin position="1888"/>
        <end position="1902"/>
    </location>
</feature>
<feature type="region of interest" description="Disordered" evidence="5">
    <location>
        <begin position="2393"/>
        <end position="2450"/>
    </location>
</feature>
<evidence type="ECO:0000256" key="4">
    <source>
        <dbReference type="ARBA" id="ARBA00023026"/>
    </source>
</evidence>
<feature type="domain" description="Insecticide toxin TcdB middle/N-terminal" evidence="7">
    <location>
        <begin position="660"/>
        <end position="816"/>
    </location>
</feature>
<dbReference type="Pfam" id="PF13517">
    <property type="entry name" value="FG-GAP_3"/>
    <property type="match status" value="1"/>
</dbReference>
<dbReference type="Pfam" id="PF12256">
    <property type="entry name" value="TcdB_toxin_midN"/>
    <property type="match status" value="1"/>
</dbReference>
<dbReference type="InterPro" id="IPR022044">
    <property type="entry name" value="TcdB_toxin_mid/C"/>
</dbReference>
<feature type="domain" description="Insecticide toxin TcdB middle/C-terminal" evidence="6">
    <location>
        <begin position="847"/>
        <end position="947"/>
    </location>
</feature>
<keyword evidence="3" id="KW-0732">Signal</keyword>
<evidence type="ECO:0008006" key="10">
    <source>
        <dbReference type="Google" id="ProtNLM"/>
    </source>
</evidence>
<keyword evidence="9" id="KW-1185">Reference proteome</keyword>
<dbReference type="PANTHER" id="PTHR32305">
    <property type="match status" value="1"/>
</dbReference>
<evidence type="ECO:0000313" key="9">
    <source>
        <dbReference type="Proteomes" id="UP000334990"/>
    </source>
</evidence>
<comment type="caution">
    <text evidence="8">The sequence shown here is derived from an EMBL/GenBank/DDBJ whole genome shotgun (WGS) entry which is preliminary data.</text>
</comment>
<evidence type="ECO:0000256" key="1">
    <source>
        <dbReference type="ARBA" id="ARBA00004613"/>
    </source>
</evidence>
<dbReference type="InterPro" id="IPR022385">
    <property type="entry name" value="Rhs_assc_core"/>
</dbReference>
<protein>
    <recommendedName>
        <fullName evidence="10">Toxin</fullName>
    </recommendedName>
</protein>
<feature type="compositionally biased region" description="Pro residues" evidence="5">
    <location>
        <begin position="2181"/>
        <end position="2195"/>
    </location>
</feature>
<feature type="region of interest" description="Disordered" evidence="5">
    <location>
        <begin position="1"/>
        <end position="23"/>
    </location>
</feature>
<reference evidence="8 9" key="1">
    <citation type="submission" date="2019-10" db="EMBL/GenBank/DDBJ databases">
        <title>Whole genome shotgun sequence of Acrocarpospora corrugata NBRC 13972.</title>
        <authorList>
            <person name="Ichikawa N."/>
            <person name="Kimura A."/>
            <person name="Kitahashi Y."/>
            <person name="Komaki H."/>
            <person name="Oguchi A."/>
        </authorList>
    </citation>
    <scope>NUCLEOTIDE SEQUENCE [LARGE SCALE GENOMIC DNA]</scope>
    <source>
        <strain evidence="8 9">NBRC 13972</strain>
    </source>
</reference>
<evidence type="ECO:0000256" key="2">
    <source>
        <dbReference type="ARBA" id="ARBA00022525"/>
    </source>
</evidence>
<dbReference type="InterPro" id="IPR022045">
    <property type="entry name" value="TcdB_toxin_mid/N"/>
</dbReference>
<name>A0A5M3VW45_9ACTN</name>
<feature type="compositionally biased region" description="Polar residues" evidence="5">
    <location>
        <begin position="2126"/>
        <end position="2148"/>
    </location>
</feature>
<dbReference type="EMBL" id="BLAD01000044">
    <property type="protein sequence ID" value="GES00409.1"/>
    <property type="molecule type" value="Genomic_DNA"/>
</dbReference>
<comment type="subcellular location">
    <subcellularLocation>
        <location evidence="1">Secreted</location>
    </subcellularLocation>
</comment>
<feature type="region of interest" description="Disordered" evidence="5">
    <location>
        <begin position="36"/>
        <end position="58"/>
    </location>
</feature>
<proteinExistence type="predicted"/>
<dbReference type="InterPro" id="IPR050708">
    <property type="entry name" value="T6SS_VgrG/RHS"/>
</dbReference>
<feature type="region of interest" description="Disordered" evidence="5">
    <location>
        <begin position="816"/>
        <end position="841"/>
    </location>
</feature>
<feature type="region of interest" description="Disordered" evidence="5">
    <location>
        <begin position="1885"/>
        <end position="1908"/>
    </location>
</feature>
<dbReference type="Gene3D" id="2.180.10.10">
    <property type="entry name" value="RHS repeat-associated core"/>
    <property type="match status" value="1"/>
</dbReference>
<keyword evidence="4" id="KW-0843">Virulence</keyword>
<evidence type="ECO:0000259" key="7">
    <source>
        <dbReference type="Pfam" id="PF12256"/>
    </source>
</evidence>
<feature type="compositionally biased region" description="Low complexity" evidence="5">
    <location>
        <begin position="2156"/>
        <end position="2180"/>
    </location>
</feature>
<sequence length="2450" mass="268324">MQPSEDIHGASRPAPSVSLPKGGGAIRGIGETFAANPATGTGAMTVPVATSPDRSGLGPELALSYDSGSGNGVFGFGWSLSLPSITRRTDRGLPTYGESDVFLLSGSEDLVPAGPDDTTVDPRYAVRRYRPRIDGLSARIERWTRLDGYVHWRSISRDNVLTVYGVDADSRIADPADPTRIFTWLISETRDDKGNAVRYGYARENGLGADLTRPSERNRGDRTANRYLKRVEYGNRRPLLTETGHRPRFTGTEDAGFMFEVLFDYGDHDLADPAILGDWSFRTDPFSAYRARFEVRTTRLCRRILTFHHVPGEGGYDGLVRSTDLAYATQSGYSFLRSVTQTGYRRDGDGYRRSSLPPLEFDYERPDGPRLVRDVDPAALESLPAGVGAAHQWVDLRGEGIPGILSEQADAWWYVRNLSPAGPLTFAPAELVASRPSPGLDGGRAQFMDLAGDGSPDLVVLDGPEPGLYEHDGDLGWQPFRPFTSRPARGLSGEDIRLTDLTGDGQPDVLVIEDDAFVWHPSMAEAGFGPALRVPQPYDEELGPRLVFTDGTQSIYLADFSGDGLTDLARIRNGEICYWPNLGYGRFGAKVTMDGVRPFDDPDQFDQRRVRLADIDGTGTTDLIYLHRDGVRLYYNRSGNGWSEPERLNGFPPVDDVASIQVTDLLGNGTACLVWSSPLPGDAARPMRYVRLTGERKPHLLIRAANNLGVETLVGYAPSTKFSQRDERDGEPWSTRLPFPVHVVEQVETLDRVSRNRFVSRYAYHHGHFDGDEREFRGFGAVDQWDTEEIGALTGAENEDPAARLPPVRTRTWFHTGGLPGSGHLPPGSLNPPPLPGGLTADEEREAHRALKGSMLRQEVYAVDGGPRQEHPYQVTETSYAVRVEQRRGPNPHAVFSTHPAETVERQHERDPGDPRVRHSITLDVDAFGNVLQSVTIGYGRRGPQVREEQRTPLITYTENTLTGPVLSPDDHRTPLPAQTRVFELTGYPLTGPLYLPGDFAGPDPASGRPLAVFEAEVGYHETAAGSRRRRPIEWTRVRYRADDLSALLPLGDLEPRALPGETYTLTLTTGLLDQVFRRDGVALLPDPGGVLRTGGYLSSHDAGFPADQDGLWWVPSGRVFLSPDDGDTAAQEFSHAKDHFFLPCRTRDPFQNASFIRYDEHDLLIAETRDAAGNRVTVGERDPARPGNDYRVLQPSLITDPNGNRTQVAFDCLGMVVATAVRGKPGQDVGDTLDGLEPDLTDAEIAAFLDAPPADPAALLGRATTRLVYDVFAHRRTPGQPAAVCTLARETHDADLPAGTPTRVQLSLSYSDGLGRNVQNKRRAGAGRWVVSGWTVHNNKGLPVRTFEPFFSATHRFESGVRAGVSPVVFYDPLGRVVATLHPDRSYQKSVFDPWRHVTWDANDTVLDDPRTDPDISGYVAGFFAGLPDGWRTWHGERENGDLGPEERSAAAKAAAHARTPAAAHVDVLGRPVQNVADNGPDPDHPDRHLLLTTTTQLDIEGNQRAVLDAAGRVVMRYRHDLMGHRIHQHGMDRGARWLLSDVLGQPLRAWDQRGHVFRTEYDLLRRPLRTFVSGPDGERLVERLVYGERHPEAVERNLRGVAYLRLDQAGALTTEEHDFKGNPLRTTRRLTNGTRYRETVGWPDLPDENLEAALAPFLETAGYTSTTSYDALDRPLARSTPHTPSMAATVVRTAYDEAGLVARLDADLRGVPTPFVTAVDYDALGRRVRIDYGNGATTSYTYDPRTFRLTRMLTTRTGFPADANPVQDLGYTYDPAGNLVHQRDDAQQRIFFAGRLVEPAADFTYDAIYRLIEATGREHLGQNQAPIPHSPGDAPRLRLPHPGDGAAMGRYTERYGYDAAGNILTMRHTGSSGWTRRYDYAEPSSLDGSPSDRLTSTVTGQDDAATPERYAYDAHGNATRMPHLRGPDANLFWDHFDQLVRSDLEGGGAVHYVYDADGERVRKVWEKPSGLVEERLYLGDFEIYRRTQNGAAAFERETTHLTHDGRRLAMIETRTLGTAGPDQLIRFQFGDRLGSARLELDGQARVLSYEEFTPYGSTSYQAVSGQVESPKRYRFTGKERDEETGLSYHGARYYAPWLGRWASCDPRGLADGTNLYRYAHDNPIGNTDPTGTEGTPILTPSGQPTPLTWIDPDGGAPASSIPAASLSGPSSIPSKAAKPAPPPPPPPPPPPAPKKPEFEPAVSDPEALRRAEGMGHIEVGDVVQFGKGLWNGPASWVGGPQFKTDEHYGGAAEVGKELGKNLVLEVATLGVGKAVEVATPFLRRAVRAPAFMFVGAGGPGAGVEAGRVLEAAEEAAAGTKAATTGGGGAKAAASAAKDVVPDVPTVNILPIDKIATRAGEARAPKVNLKPGSYRGVTKKMREVAQQKGEFYHGPGKYDVGHRSPLSQTQAGEKVRLRPESASTNRADGNAIAKSNEMRRKAGLYTRKP</sequence>
<dbReference type="SUPFAM" id="SSF69318">
    <property type="entry name" value="Integrin alpha N-terminal domain"/>
    <property type="match status" value="1"/>
</dbReference>
<keyword evidence="2" id="KW-0964">Secreted</keyword>
<gene>
    <name evidence="8" type="ORF">Acor_24730</name>
</gene>
<evidence type="ECO:0000259" key="6">
    <source>
        <dbReference type="Pfam" id="PF12255"/>
    </source>
</evidence>
<feature type="region of interest" description="Disordered" evidence="5">
    <location>
        <begin position="889"/>
        <end position="916"/>
    </location>
</feature>
<dbReference type="NCBIfam" id="TIGR03696">
    <property type="entry name" value="Rhs_assc_core"/>
    <property type="match status" value="1"/>
</dbReference>
<dbReference type="InterPro" id="IPR028994">
    <property type="entry name" value="Integrin_alpha_N"/>
</dbReference>
<dbReference type="PRINTS" id="PR01341">
    <property type="entry name" value="SALSPVBPROT"/>
</dbReference>
<organism evidence="8 9">
    <name type="scientific">Acrocarpospora corrugata</name>
    <dbReference type="NCBI Taxonomy" id="35763"/>
    <lineage>
        <taxon>Bacteria</taxon>
        <taxon>Bacillati</taxon>
        <taxon>Actinomycetota</taxon>
        <taxon>Actinomycetes</taxon>
        <taxon>Streptosporangiales</taxon>
        <taxon>Streptosporangiaceae</taxon>
        <taxon>Acrocarpospora</taxon>
    </lineage>
</organism>
<dbReference type="PANTHER" id="PTHR32305:SF15">
    <property type="entry name" value="PROTEIN RHSA-RELATED"/>
    <property type="match status" value="1"/>
</dbReference>
<dbReference type="InterPro" id="IPR003284">
    <property type="entry name" value="Sal_SpvB"/>
</dbReference>
<dbReference type="GO" id="GO:0005576">
    <property type="term" value="C:extracellular region"/>
    <property type="evidence" value="ECO:0007669"/>
    <property type="project" value="UniProtKB-SubCell"/>
</dbReference>